<organism evidence="2 3">
    <name type="scientific">Exidia glandulosa HHB12029</name>
    <dbReference type="NCBI Taxonomy" id="1314781"/>
    <lineage>
        <taxon>Eukaryota</taxon>
        <taxon>Fungi</taxon>
        <taxon>Dikarya</taxon>
        <taxon>Basidiomycota</taxon>
        <taxon>Agaricomycotina</taxon>
        <taxon>Agaricomycetes</taxon>
        <taxon>Auriculariales</taxon>
        <taxon>Exidiaceae</taxon>
        <taxon>Exidia</taxon>
    </lineage>
</organism>
<name>A0A165L2S4_EXIGL</name>
<gene>
    <name evidence="2" type="ORF">EXIGLDRAFT_383360</name>
</gene>
<evidence type="ECO:0000313" key="3">
    <source>
        <dbReference type="Proteomes" id="UP000077266"/>
    </source>
</evidence>
<evidence type="ECO:0000256" key="1">
    <source>
        <dbReference type="SAM" id="MobiDB-lite"/>
    </source>
</evidence>
<reference evidence="2 3" key="1">
    <citation type="journal article" date="2016" name="Mol. Biol. Evol.">
        <title>Comparative Genomics of Early-Diverging Mushroom-Forming Fungi Provides Insights into the Origins of Lignocellulose Decay Capabilities.</title>
        <authorList>
            <person name="Nagy L.G."/>
            <person name="Riley R."/>
            <person name="Tritt A."/>
            <person name="Adam C."/>
            <person name="Daum C."/>
            <person name="Floudas D."/>
            <person name="Sun H."/>
            <person name="Yadav J.S."/>
            <person name="Pangilinan J."/>
            <person name="Larsson K.H."/>
            <person name="Matsuura K."/>
            <person name="Barry K."/>
            <person name="Labutti K."/>
            <person name="Kuo R."/>
            <person name="Ohm R.A."/>
            <person name="Bhattacharya S.S."/>
            <person name="Shirouzu T."/>
            <person name="Yoshinaga Y."/>
            <person name="Martin F.M."/>
            <person name="Grigoriev I.V."/>
            <person name="Hibbett D.S."/>
        </authorList>
    </citation>
    <scope>NUCLEOTIDE SEQUENCE [LARGE SCALE GENOMIC DNA]</scope>
    <source>
        <strain evidence="2 3">HHB12029</strain>
    </source>
</reference>
<protein>
    <submittedName>
        <fullName evidence="2">Uncharacterized protein</fullName>
    </submittedName>
</protein>
<sequence length="190" mass="21182">MRKGMYLGPRGMAKGLADAATWLSRRPVLLNHSSHQLRQQCPLKAGSASQPRRSITETGDAARLAMMPCALWIHLPTHLCADNGQSRMIGGLGTAELPAHLTAFPQSSPIDIRGSLVCRPKWRSTTRYREQHCDRCRVSVWSIGTVYPCQRWCECIAFRFVSTEREGSDEESRAGQQRLSNVDVKDEGST</sequence>
<dbReference type="InParanoid" id="A0A165L2S4"/>
<feature type="region of interest" description="Disordered" evidence="1">
    <location>
        <begin position="166"/>
        <end position="190"/>
    </location>
</feature>
<keyword evidence="3" id="KW-1185">Reference proteome</keyword>
<evidence type="ECO:0000313" key="2">
    <source>
        <dbReference type="EMBL" id="KZV97261.1"/>
    </source>
</evidence>
<dbReference type="EMBL" id="KV425932">
    <property type="protein sequence ID" value="KZV97261.1"/>
    <property type="molecule type" value="Genomic_DNA"/>
</dbReference>
<proteinExistence type="predicted"/>
<dbReference type="AlphaFoldDB" id="A0A165L2S4"/>
<accession>A0A165L2S4</accession>
<dbReference type="Proteomes" id="UP000077266">
    <property type="component" value="Unassembled WGS sequence"/>
</dbReference>